<reference evidence="1 2" key="1">
    <citation type="journal article" date="2015" name="Nature">
        <title>rRNA introns, odd ribosomes, and small enigmatic genomes across a large radiation of phyla.</title>
        <authorList>
            <person name="Brown C.T."/>
            <person name="Hug L.A."/>
            <person name="Thomas B.C."/>
            <person name="Sharon I."/>
            <person name="Castelle C.J."/>
            <person name="Singh A."/>
            <person name="Wilkins M.J."/>
            <person name="Williams K.H."/>
            <person name="Banfield J.F."/>
        </authorList>
    </citation>
    <scope>NUCLEOTIDE SEQUENCE [LARGE SCALE GENOMIC DNA]</scope>
</reference>
<evidence type="ECO:0000313" key="1">
    <source>
        <dbReference type="EMBL" id="KKQ46318.1"/>
    </source>
</evidence>
<dbReference type="EMBL" id="LBTR01000002">
    <property type="protein sequence ID" value="KKQ46318.1"/>
    <property type="molecule type" value="Genomic_DNA"/>
</dbReference>
<dbReference type="AlphaFoldDB" id="A0A0G0HT44"/>
<organism evidence="1 2">
    <name type="scientific">Candidatus Woesebacteria bacterium GW2011_GWA1_37_8</name>
    <dbReference type="NCBI Taxonomy" id="1618546"/>
    <lineage>
        <taxon>Bacteria</taxon>
        <taxon>Candidatus Woeseibacteriota</taxon>
    </lineage>
</organism>
<comment type="caution">
    <text evidence="1">The sequence shown here is derived from an EMBL/GenBank/DDBJ whole genome shotgun (WGS) entry which is preliminary data.</text>
</comment>
<proteinExistence type="predicted"/>
<feature type="non-terminal residue" evidence="1">
    <location>
        <position position="1"/>
    </location>
</feature>
<gene>
    <name evidence="1" type="ORF">US62_C0002G0001</name>
</gene>
<dbReference type="Proteomes" id="UP000034603">
    <property type="component" value="Unassembled WGS sequence"/>
</dbReference>
<evidence type="ECO:0000313" key="2">
    <source>
        <dbReference type="Proteomes" id="UP000034603"/>
    </source>
</evidence>
<name>A0A0G0HT44_9BACT</name>
<sequence length="213" mass="24652">PGRDSCPMNPETIDFALKQVKGAVSVHPDVIWFDYLKFPGKWKILDEKSDYEIHKECKYCKGADRAIEITKLARKLLSEIPKNIKTGVFTMPLMMGTYDNWEKTLGENFFELGNLFDYVSPMLYHRMIRKSVDYIHEHVEYLKNLKFSAEIIPIIQLKDMPDDLEDKLTIDEFKHACDASVMPPSSGLAIFSWDQAIEKNKLDSASEILRKLK</sequence>
<accession>A0A0G0HT44</accession>
<protein>
    <submittedName>
        <fullName evidence="1">Uncharacterized protein</fullName>
    </submittedName>
</protein>